<comment type="caution">
    <text evidence="2">The sequence shown here is derived from an EMBL/GenBank/DDBJ whole genome shotgun (WGS) entry which is preliminary data.</text>
</comment>
<accession>T0ZY28</accession>
<organism evidence="2">
    <name type="scientific">mine drainage metagenome</name>
    <dbReference type="NCBI Taxonomy" id="410659"/>
    <lineage>
        <taxon>unclassified sequences</taxon>
        <taxon>metagenomes</taxon>
        <taxon>ecological metagenomes</taxon>
    </lineage>
</organism>
<proteinExistence type="predicted"/>
<protein>
    <submittedName>
        <fullName evidence="2">(S)-2,3-di-O-geranylgeranylglyceryl phosphate synthase</fullName>
    </submittedName>
</protein>
<sequence>VGPVLPVASLAGMAFLATLSREVIKDMEDMTGDVGRSTLPRRFGFGLSAWVARGAIAGAVALSALPFFGLVAWDSPAGIMYLALVLAADAIFVVSVAGLPHRLHWSQTVSKVAMAVALAAFVAVAFR</sequence>
<dbReference type="AlphaFoldDB" id="T0ZY28"/>
<evidence type="ECO:0000256" key="1">
    <source>
        <dbReference type="SAM" id="Phobius"/>
    </source>
</evidence>
<reference evidence="2" key="2">
    <citation type="journal article" date="2014" name="ISME J.">
        <title>Microbial stratification in low pH oxic and suboxic macroscopic growths along an acid mine drainage.</title>
        <authorList>
            <person name="Mendez-Garcia C."/>
            <person name="Mesa V."/>
            <person name="Sprenger R.R."/>
            <person name="Richter M."/>
            <person name="Diez M.S."/>
            <person name="Solano J."/>
            <person name="Bargiela R."/>
            <person name="Golyshina O.V."/>
            <person name="Manteca A."/>
            <person name="Ramos J.L."/>
            <person name="Gallego J.R."/>
            <person name="Llorente I."/>
            <person name="Martins Dos Santos V.A."/>
            <person name="Jensen O.N."/>
            <person name="Pelaez A.I."/>
            <person name="Sanchez J."/>
            <person name="Ferrer M."/>
        </authorList>
    </citation>
    <scope>NUCLEOTIDE SEQUENCE</scope>
</reference>
<gene>
    <name evidence="2" type="ORF">B1B_10422</name>
</gene>
<evidence type="ECO:0000313" key="2">
    <source>
        <dbReference type="EMBL" id="EQD53116.1"/>
    </source>
</evidence>
<feature type="non-terminal residue" evidence="2">
    <location>
        <position position="1"/>
    </location>
</feature>
<keyword evidence="1" id="KW-0812">Transmembrane</keyword>
<reference evidence="2" key="1">
    <citation type="submission" date="2013-08" db="EMBL/GenBank/DDBJ databases">
        <authorList>
            <person name="Mendez C."/>
            <person name="Richter M."/>
            <person name="Ferrer M."/>
            <person name="Sanchez J."/>
        </authorList>
    </citation>
    <scope>NUCLEOTIDE SEQUENCE</scope>
</reference>
<dbReference type="EMBL" id="AUZY01006820">
    <property type="protein sequence ID" value="EQD53116.1"/>
    <property type="molecule type" value="Genomic_DNA"/>
</dbReference>
<name>T0ZY28_9ZZZZ</name>
<keyword evidence="1" id="KW-0472">Membrane</keyword>
<keyword evidence="1" id="KW-1133">Transmembrane helix</keyword>
<feature type="transmembrane region" description="Helical" evidence="1">
    <location>
        <begin position="45"/>
        <end position="73"/>
    </location>
</feature>
<feature type="transmembrane region" description="Helical" evidence="1">
    <location>
        <begin position="109"/>
        <end position="126"/>
    </location>
</feature>
<feature type="transmembrane region" description="Helical" evidence="1">
    <location>
        <begin position="79"/>
        <end position="97"/>
    </location>
</feature>